<keyword evidence="4" id="KW-1185">Reference proteome</keyword>
<sequence length="226" mass="23992">MTHPARSRVAQQFAACAAVAALAIPTAACAPKSPDFQSILTTTSTTSVAPTTTEKPEPIWSYLASVGVAGKQVEPSELTDLSVSLPTPPGWSTYTNENITPETAMISKGDDYPTAMLMVFMLRGEFDIAEAIKHGNADAQLSKNFNQLDASTADFNGFPSAMVEGSYDLAGKRLHSFNRIVIATSAPPANQRYLIQLTVTSLATEAYSQSDDIEAIIAGFSVSANH</sequence>
<keyword evidence="1 2" id="KW-0732">Signal</keyword>
<feature type="chain" id="PRO_5037202660" description="Lipoprotein LpqT" evidence="2">
    <location>
        <begin position="31"/>
        <end position="226"/>
    </location>
</feature>
<dbReference type="AlphaFoldDB" id="A0A975PYD4"/>
<dbReference type="RefSeq" id="WP_211696253.1">
    <property type="nucleotide sequence ID" value="NZ_CP046600.1"/>
</dbReference>
<evidence type="ECO:0000256" key="2">
    <source>
        <dbReference type="SAM" id="SignalP"/>
    </source>
</evidence>
<evidence type="ECO:0000313" key="3">
    <source>
        <dbReference type="EMBL" id="QUR68683.1"/>
    </source>
</evidence>
<dbReference type="Gene3D" id="3.40.1000.10">
    <property type="entry name" value="Mog1/PsbP, alpha/beta/alpha sandwich"/>
    <property type="match status" value="1"/>
</dbReference>
<name>A0A975PYD4_9MYCO</name>
<feature type="signal peptide" evidence="2">
    <location>
        <begin position="1"/>
        <end position="30"/>
    </location>
</feature>
<dbReference type="Proteomes" id="UP000682202">
    <property type="component" value="Chromosome"/>
</dbReference>
<dbReference type="InterPro" id="IPR019674">
    <property type="entry name" value="Lipoprotein_LpqN/LpqT-like"/>
</dbReference>
<accession>A0A975PYD4</accession>
<gene>
    <name evidence="3" type="ORF">F6B93_17790</name>
</gene>
<dbReference type="KEGG" id="mspg:F6B93_17790"/>
<proteinExistence type="predicted"/>
<dbReference type="EMBL" id="CP046600">
    <property type="protein sequence ID" value="QUR68683.1"/>
    <property type="molecule type" value="Genomic_DNA"/>
</dbReference>
<evidence type="ECO:0008006" key="5">
    <source>
        <dbReference type="Google" id="ProtNLM"/>
    </source>
</evidence>
<dbReference type="Pfam" id="PF10738">
    <property type="entry name" value="Lpp-LpqN"/>
    <property type="match status" value="1"/>
</dbReference>
<reference evidence="3" key="1">
    <citation type="submission" date="2019-12" db="EMBL/GenBank/DDBJ databases">
        <title>Mycobacterium spongiae sp. nov.</title>
        <authorList>
            <person name="Stinear T."/>
        </authorList>
    </citation>
    <scope>NUCLEOTIDE SEQUENCE</scope>
    <source>
        <strain evidence="3">FSD4b-SM</strain>
    </source>
</reference>
<protein>
    <recommendedName>
        <fullName evidence="5">Lipoprotein LpqT</fullName>
    </recommendedName>
</protein>
<organism evidence="3 4">
    <name type="scientific">Mycobacterium spongiae</name>
    <dbReference type="NCBI Taxonomy" id="886343"/>
    <lineage>
        <taxon>Bacteria</taxon>
        <taxon>Bacillati</taxon>
        <taxon>Actinomycetota</taxon>
        <taxon>Actinomycetes</taxon>
        <taxon>Mycobacteriales</taxon>
        <taxon>Mycobacteriaceae</taxon>
        <taxon>Mycobacterium</taxon>
    </lineage>
</organism>
<evidence type="ECO:0000256" key="1">
    <source>
        <dbReference type="ARBA" id="ARBA00022729"/>
    </source>
</evidence>
<evidence type="ECO:0000313" key="4">
    <source>
        <dbReference type="Proteomes" id="UP000682202"/>
    </source>
</evidence>